<accession>A0A7D7MJR3</accession>
<dbReference type="AlphaFoldDB" id="A0A7D7MJR3"/>
<dbReference type="Pfam" id="PF11706">
    <property type="entry name" value="zf-CGNR"/>
    <property type="match status" value="1"/>
</dbReference>
<dbReference type="InterPro" id="IPR023286">
    <property type="entry name" value="ABATE_dom_sf"/>
</dbReference>
<dbReference type="KEGG" id="pdec:H1Q58_04385"/>
<dbReference type="EMBL" id="CP059540">
    <property type="protein sequence ID" value="QMT18266.1"/>
    <property type="molecule type" value="Genomic_DNA"/>
</dbReference>
<dbReference type="PANTHER" id="PTHR35525">
    <property type="entry name" value="BLL6575 PROTEIN"/>
    <property type="match status" value="1"/>
</dbReference>
<dbReference type="SUPFAM" id="SSF160904">
    <property type="entry name" value="Jann2411-like"/>
    <property type="match status" value="1"/>
</dbReference>
<evidence type="ECO:0000313" key="3">
    <source>
        <dbReference type="Proteomes" id="UP000514716"/>
    </source>
</evidence>
<feature type="domain" description="Zinc finger CGNR" evidence="1">
    <location>
        <begin position="143"/>
        <end position="180"/>
    </location>
</feature>
<organism evidence="2 3">
    <name type="scientific">Planococcus maritimus</name>
    <dbReference type="NCBI Taxonomy" id="192421"/>
    <lineage>
        <taxon>Bacteria</taxon>
        <taxon>Bacillati</taxon>
        <taxon>Bacillota</taxon>
        <taxon>Bacilli</taxon>
        <taxon>Bacillales</taxon>
        <taxon>Caryophanaceae</taxon>
        <taxon>Planococcus</taxon>
    </lineage>
</organism>
<evidence type="ECO:0000313" key="2">
    <source>
        <dbReference type="EMBL" id="QMT18266.1"/>
    </source>
</evidence>
<name>A0A7D7MJR3_PLAMR</name>
<proteinExistence type="predicted"/>
<reference evidence="2 3" key="1">
    <citation type="submission" date="2020-07" db="EMBL/GenBank/DDBJ databases">
        <title>Screening of a cold-adapted Planococcus bacterium producing protease in traditional shrimp paste and protease identification by genome sequencing.</title>
        <authorList>
            <person name="Gao R."/>
            <person name="Leng W."/>
            <person name="Chu Q."/>
            <person name="Wu X."/>
            <person name="Liu H."/>
            <person name="Li X."/>
        </authorList>
    </citation>
    <scope>NUCLEOTIDE SEQUENCE [LARGE SCALE GENOMIC DNA]</scope>
    <source>
        <strain evidence="2 3">XJ11</strain>
    </source>
</reference>
<dbReference type="InterPro" id="IPR010852">
    <property type="entry name" value="ABATE"/>
</dbReference>
<dbReference type="InterPro" id="IPR021005">
    <property type="entry name" value="Znf_CGNR"/>
</dbReference>
<keyword evidence="3" id="KW-1185">Reference proteome</keyword>
<dbReference type="PANTHER" id="PTHR35525:SF3">
    <property type="entry name" value="BLL6575 PROTEIN"/>
    <property type="match status" value="1"/>
</dbReference>
<protein>
    <submittedName>
        <fullName evidence="2">CGNR zinc finger domain-containing protein</fullName>
    </submittedName>
</protein>
<dbReference type="Gene3D" id="1.10.3300.10">
    <property type="entry name" value="Jann2411-like domain"/>
    <property type="match status" value="1"/>
</dbReference>
<evidence type="ECO:0000259" key="1">
    <source>
        <dbReference type="Pfam" id="PF11706"/>
    </source>
</evidence>
<dbReference type="RefSeq" id="WP_182092885.1">
    <property type="nucleotide sequence ID" value="NZ_CP059540.1"/>
</dbReference>
<gene>
    <name evidence="2" type="ORF">H1Q58_04385</name>
</gene>
<sequence>MDGKFETQYPYLSDYLFLNLLNTTKRQRSKRMDFLVDGGGVEEWLKLMQQLNLLDSQQINKLMEQPIDASELQAFRVRWRDHLSQLEIPEYPLESLAQYIKQAPLYFDSELTPIPSKGGTAGLLSLVSFEMLRGIKEGLFEKVKKCGSAPCYSFFVDVSGKRKWCSMEVCGNREKAKKQYLKAKDSQAQQQQQ</sequence>
<dbReference type="Proteomes" id="UP000514716">
    <property type="component" value="Chromosome"/>
</dbReference>